<keyword evidence="2" id="KW-1185">Reference proteome</keyword>
<reference evidence="1" key="2">
    <citation type="journal article" date="2022" name="New Phytol.">
        <title>Evolutionary transition to the ectomycorrhizal habit in the genomes of a hyperdiverse lineage of mushroom-forming fungi.</title>
        <authorList>
            <person name="Looney B."/>
            <person name="Miyauchi S."/>
            <person name="Morin E."/>
            <person name="Drula E."/>
            <person name="Courty P.E."/>
            <person name="Kohler A."/>
            <person name="Kuo A."/>
            <person name="LaButti K."/>
            <person name="Pangilinan J."/>
            <person name="Lipzen A."/>
            <person name="Riley R."/>
            <person name="Andreopoulos W."/>
            <person name="He G."/>
            <person name="Johnson J."/>
            <person name="Nolan M."/>
            <person name="Tritt A."/>
            <person name="Barry K.W."/>
            <person name="Grigoriev I.V."/>
            <person name="Nagy L.G."/>
            <person name="Hibbett D."/>
            <person name="Henrissat B."/>
            <person name="Matheny P.B."/>
            <person name="Labbe J."/>
            <person name="Martin F.M."/>
        </authorList>
    </citation>
    <scope>NUCLEOTIDE SEQUENCE</scope>
    <source>
        <strain evidence="1">FP105234-sp</strain>
    </source>
</reference>
<evidence type="ECO:0000313" key="2">
    <source>
        <dbReference type="Proteomes" id="UP000814033"/>
    </source>
</evidence>
<comment type="caution">
    <text evidence="1">The sequence shown here is derived from an EMBL/GenBank/DDBJ whole genome shotgun (WGS) entry which is preliminary data.</text>
</comment>
<sequence>MYYPLTAPERAAFRTKAGKRVTEHQWAVYDLVRNIPAGQVSTYKDICVALGSGSPRSVGGALRNNPFAPYVPCHRIVASNLFIGGFFGEWTDLKQSSSKDAQKIRMLAMEGVLFDKSGKLIGSEEFTWKG</sequence>
<reference evidence="1" key="1">
    <citation type="submission" date="2021-02" db="EMBL/GenBank/DDBJ databases">
        <authorList>
            <consortium name="DOE Joint Genome Institute"/>
            <person name="Ahrendt S."/>
            <person name="Looney B.P."/>
            <person name="Miyauchi S."/>
            <person name="Morin E."/>
            <person name="Drula E."/>
            <person name="Courty P.E."/>
            <person name="Chicoki N."/>
            <person name="Fauchery L."/>
            <person name="Kohler A."/>
            <person name="Kuo A."/>
            <person name="Labutti K."/>
            <person name="Pangilinan J."/>
            <person name="Lipzen A."/>
            <person name="Riley R."/>
            <person name="Andreopoulos W."/>
            <person name="He G."/>
            <person name="Johnson J."/>
            <person name="Barry K.W."/>
            <person name="Grigoriev I.V."/>
            <person name="Nagy L."/>
            <person name="Hibbett D."/>
            <person name="Henrissat B."/>
            <person name="Matheny P.B."/>
            <person name="Labbe J."/>
            <person name="Martin F."/>
        </authorList>
    </citation>
    <scope>NUCLEOTIDE SEQUENCE</scope>
    <source>
        <strain evidence="1">FP105234-sp</strain>
    </source>
</reference>
<accession>A0ACB8SA41</accession>
<proteinExistence type="predicted"/>
<evidence type="ECO:0000313" key="1">
    <source>
        <dbReference type="EMBL" id="KAI0052673.1"/>
    </source>
</evidence>
<organism evidence="1 2">
    <name type="scientific">Auriscalpium vulgare</name>
    <dbReference type="NCBI Taxonomy" id="40419"/>
    <lineage>
        <taxon>Eukaryota</taxon>
        <taxon>Fungi</taxon>
        <taxon>Dikarya</taxon>
        <taxon>Basidiomycota</taxon>
        <taxon>Agaricomycotina</taxon>
        <taxon>Agaricomycetes</taxon>
        <taxon>Russulales</taxon>
        <taxon>Auriscalpiaceae</taxon>
        <taxon>Auriscalpium</taxon>
    </lineage>
</organism>
<protein>
    <submittedName>
        <fullName evidence="1">Methylated-DNA--cysteine S-met</fullName>
    </submittedName>
</protein>
<dbReference type="Proteomes" id="UP000814033">
    <property type="component" value="Unassembled WGS sequence"/>
</dbReference>
<name>A0ACB8SA41_9AGAM</name>
<dbReference type="EMBL" id="MU275844">
    <property type="protein sequence ID" value="KAI0052673.1"/>
    <property type="molecule type" value="Genomic_DNA"/>
</dbReference>
<gene>
    <name evidence="1" type="ORF">FA95DRAFT_1483009</name>
</gene>